<name>A0A812VJV8_SYMPI</name>
<protein>
    <submittedName>
        <fullName evidence="2">ValS protein</fullName>
    </submittedName>
</protein>
<proteinExistence type="predicted"/>
<evidence type="ECO:0000313" key="3">
    <source>
        <dbReference type="Proteomes" id="UP000649617"/>
    </source>
</evidence>
<comment type="caution">
    <text evidence="2">The sequence shown here is derived from an EMBL/GenBank/DDBJ whole genome shotgun (WGS) entry which is preliminary data.</text>
</comment>
<keyword evidence="1" id="KW-0472">Membrane</keyword>
<keyword evidence="1" id="KW-1133">Transmembrane helix</keyword>
<accession>A0A812VJV8</accession>
<dbReference type="EMBL" id="CAJNIZ010042913">
    <property type="protein sequence ID" value="CAE7643161.1"/>
    <property type="molecule type" value="Genomic_DNA"/>
</dbReference>
<evidence type="ECO:0000313" key="2">
    <source>
        <dbReference type="EMBL" id="CAE7643161.1"/>
    </source>
</evidence>
<evidence type="ECO:0000256" key="1">
    <source>
        <dbReference type="SAM" id="Phobius"/>
    </source>
</evidence>
<sequence length="96" mass="10947">MDVPISKGGLENAKAFANKIWNVGRFIITEHEKNAEIISTAWVPDDCFVNRVLVPKGQYPYQGPHILCIFLLYSWGFPFFGVPIAVLLNLFEKHRV</sequence>
<organism evidence="2 3">
    <name type="scientific">Symbiodinium pilosum</name>
    <name type="common">Dinoflagellate</name>
    <dbReference type="NCBI Taxonomy" id="2952"/>
    <lineage>
        <taxon>Eukaryota</taxon>
        <taxon>Sar</taxon>
        <taxon>Alveolata</taxon>
        <taxon>Dinophyceae</taxon>
        <taxon>Suessiales</taxon>
        <taxon>Symbiodiniaceae</taxon>
        <taxon>Symbiodinium</taxon>
    </lineage>
</organism>
<gene>
    <name evidence="2" type="primary">valS</name>
    <name evidence="2" type="ORF">SPIL2461_LOCUS17056</name>
</gene>
<keyword evidence="1" id="KW-0812">Transmembrane</keyword>
<reference evidence="2" key="1">
    <citation type="submission" date="2021-02" db="EMBL/GenBank/DDBJ databases">
        <authorList>
            <person name="Dougan E. K."/>
            <person name="Rhodes N."/>
            <person name="Thang M."/>
            <person name="Chan C."/>
        </authorList>
    </citation>
    <scope>NUCLEOTIDE SEQUENCE</scope>
</reference>
<feature type="transmembrane region" description="Helical" evidence="1">
    <location>
        <begin position="64"/>
        <end position="91"/>
    </location>
</feature>
<dbReference type="AlphaFoldDB" id="A0A812VJV8"/>
<keyword evidence="3" id="KW-1185">Reference proteome</keyword>
<dbReference type="Proteomes" id="UP000649617">
    <property type="component" value="Unassembled WGS sequence"/>
</dbReference>
<dbReference type="OrthoDB" id="438540at2759"/>